<keyword evidence="1" id="KW-0472">Membrane</keyword>
<feature type="transmembrane region" description="Helical" evidence="1">
    <location>
        <begin position="37"/>
        <end position="56"/>
    </location>
</feature>
<feature type="transmembrane region" description="Helical" evidence="1">
    <location>
        <begin position="6"/>
        <end position="25"/>
    </location>
</feature>
<evidence type="ECO:0000256" key="1">
    <source>
        <dbReference type="SAM" id="Phobius"/>
    </source>
</evidence>
<reference evidence="2 3" key="1">
    <citation type="journal article" date="2019" name="Int. J. Syst. Evol. Microbiol.">
        <title>The Global Catalogue of Microorganisms (GCM) 10K type strain sequencing project: providing services to taxonomists for standard genome sequencing and annotation.</title>
        <authorList>
            <consortium name="The Broad Institute Genomics Platform"/>
            <consortium name="The Broad Institute Genome Sequencing Center for Infectious Disease"/>
            <person name="Wu L."/>
            <person name="Ma J."/>
        </authorList>
    </citation>
    <scope>NUCLEOTIDE SEQUENCE [LARGE SCALE GENOMIC DNA]</scope>
    <source>
        <strain evidence="2 3">DT72</strain>
    </source>
</reference>
<keyword evidence="1" id="KW-1133">Transmembrane helix</keyword>
<keyword evidence="3" id="KW-1185">Reference proteome</keyword>
<proteinExistence type="predicted"/>
<keyword evidence="1" id="KW-0812">Transmembrane</keyword>
<sequence length="64" mass="6796">MAVMLLGIVVGYILTTVGLTLYFGLDPIEQGAVSTVESISVIAIGVGTFGLGYLGWRGFNYFAY</sequence>
<name>A0ABD5WPL4_9EURY</name>
<comment type="caution">
    <text evidence="2">The sequence shown here is derived from an EMBL/GenBank/DDBJ whole genome shotgun (WGS) entry which is preliminary data.</text>
</comment>
<evidence type="ECO:0000313" key="3">
    <source>
        <dbReference type="Proteomes" id="UP001596407"/>
    </source>
</evidence>
<protein>
    <submittedName>
        <fullName evidence="2">Uncharacterized protein</fullName>
    </submittedName>
</protein>
<gene>
    <name evidence="2" type="ORF">ACFQJ6_11400</name>
</gene>
<dbReference type="AlphaFoldDB" id="A0ABD5WPL4"/>
<accession>A0ABD5WPL4</accession>
<evidence type="ECO:0000313" key="2">
    <source>
        <dbReference type="EMBL" id="MFC7080631.1"/>
    </source>
</evidence>
<dbReference type="Proteomes" id="UP001596407">
    <property type="component" value="Unassembled WGS sequence"/>
</dbReference>
<dbReference type="RefSeq" id="WP_382209812.1">
    <property type="nucleotide sequence ID" value="NZ_JBHSZH010000005.1"/>
</dbReference>
<dbReference type="EMBL" id="JBHSZH010000005">
    <property type="protein sequence ID" value="MFC7080631.1"/>
    <property type="molecule type" value="Genomic_DNA"/>
</dbReference>
<organism evidence="2 3">
    <name type="scientific">Halorussus caseinilyticus</name>
    <dbReference type="NCBI Taxonomy" id="3034025"/>
    <lineage>
        <taxon>Archaea</taxon>
        <taxon>Methanobacteriati</taxon>
        <taxon>Methanobacteriota</taxon>
        <taxon>Stenosarchaea group</taxon>
        <taxon>Halobacteria</taxon>
        <taxon>Halobacteriales</taxon>
        <taxon>Haladaptataceae</taxon>
        <taxon>Halorussus</taxon>
    </lineage>
</organism>